<dbReference type="Gene3D" id="1.10.1660.10">
    <property type="match status" value="1"/>
</dbReference>
<dbReference type="InterPro" id="IPR047057">
    <property type="entry name" value="MerR_fam"/>
</dbReference>
<evidence type="ECO:0000259" key="5">
    <source>
        <dbReference type="PROSITE" id="PS50937"/>
    </source>
</evidence>
<dbReference type="EMBL" id="PUFO01000070">
    <property type="protein sequence ID" value="TDG75067.1"/>
    <property type="molecule type" value="Genomic_DNA"/>
</dbReference>
<dbReference type="RefSeq" id="WP_010619358.1">
    <property type="nucleotide sequence ID" value="NZ_CP042371.1"/>
</dbReference>
<gene>
    <name evidence="6" type="ORF">C5L31_001697</name>
</gene>
<keyword evidence="3" id="KW-0238">DNA-binding</keyword>
<name>A0A4R5NKE0_9LACO</name>
<evidence type="ECO:0000256" key="3">
    <source>
        <dbReference type="ARBA" id="ARBA00023125"/>
    </source>
</evidence>
<dbReference type="STRING" id="1122149.FD44_GL000357"/>
<evidence type="ECO:0000313" key="7">
    <source>
        <dbReference type="Proteomes" id="UP000294854"/>
    </source>
</evidence>
<dbReference type="Proteomes" id="UP000294854">
    <property type="component" value="Unassembled WGS sequence"/>
</dbReference>
<accession>A0A4R5NKE0</accession>
<reference evidence="6 7" key="1">
    <citation type="journal article" date="2019" name="Appl. Microbiol. Biotechnol.">
        <title>Uncovering carbohydrate metabolism through a genotype-phenotype association study of 56 lactic acid bacteria genomes.</title>
        <authorList>
            <person name="Buron-Moles G."/>
            <person name="Chailyan A."/>
            <person name="Dolejs I."/>
            <person name="Forster J."/>
            <person name="Miks M.H."/>
        </authorList>
    </citation>
    <scope>NUCLEOTIDE SEQUENCE [LARGE SCALE GENOMIC DNA]</scope>
    <source>
        <strain evidence="6 7">ATCC 49373</strain>
    </source>
</reference>
<keyword evidence="2" id="KW-0805">Transcription regulation</keyword>
<evidence type="ECO:0000256" key="2">
    <source>
        <dbReference type="ARBA" id="ARBA00023015"/>
    </source>
</evidence>
<keyword evidence="4" id="KW-0804">Transcription</keyword>
<dbReference type="PANTHER" id="PTHR30204">
    <property type="entry name" value="REDOX-CYCLING DRUG-SENSING TRANSCRIPTIONAL ACTIVATOR SOXR"/>
    <property type="match status" value="1"/>
</dbReference>
<feature type="domain" description="HTH merR-type" evidence="5">
    <location>
        <begin position="5"/>
        <end position="73"/>
    </location>
</feature>
<dbReference type="SUPFAM" id="SSF46955">
    <property type="entry name" value="Putative DNA-binding domain"/>
    <property type="match status" value="1"/>
</dbReference>
<comment type="caution">
    <text evidence="6">The sequence shown here is derived from an EMBL/GenBank/DDBJ whole genome shotgun (WGS) entry which is preliminary data.</text>
</comment>
<keyword evidence="7" id="KW-1185">Reference proteome</keyword>
<dbReference type="SMART" id="SM00422">
    <property type="entry name" value="HTH_MERR"/>
    <property type="match status" value="1"/>
</dbReference>
<dbReference type="InterPro" id="IPR009061">
    <property type="entry name" value="DNA-bd_dom_put_sf"/>
</dbReference>
<sequence length="236" mass="26532">MKKGELTTGQFAKMVNLTKSELAHLDEIDLFSPIKRDKNGNKRYRVEQLVIAELIQQLMTVGVSPAEIKLQRNRNVGELKTYFEKKVLEIAQQIQTLTETKQRLIDLSSAPVANENFVIEAKQTRYFQQVTDDEQVTLADVSQLFAQTTNDSARQVTSASRKTSETIELPAGNYLIETFVGIDHLVEAIDELTRHAVHLGLSLVSDILEQVVPTNPADDQLNDVIITLEAKVEENK</sequence>
<dbReference type="GO" id="GO:0003700">
    <property type="term" value="F:DNA-binding transcription factor activity"/>
    <property type="evidence" value="ECO:0007669"/>
    <property type="project" value="InterPro"/>
</dbReference>
<dbReference type="OrthoDB" id="9814833at2"/>
<protein>
    <recommendedName>
        <fullName evidence="5">HTH merR-type domain-containing protein</fullName>
    </recommendedName>
</protein>
<dbReference type="PANTHER" id="PTHR30204:SF69">
    <property type="entry name" value="MERR-FAMILY TRANSCRIPTIONAL REGULATOR"/>
    <property type="match status" value="1"/>
</dbReference>
<keyword evidence="1" id="KW-0678">Repressor</keyword>
<dbReference type="AlphaFoldDB" id="A0A4R5NKE0"/>
<evidence type="ECO:0000256" key="1">
    <source>
        <dbReference type="ARBA" id="ARBA00022491"/>
    </source>
</evidence>
<evidence type="ECO:0000256" key="4">
    <source>
        <dbReference type="ARBA" id="ARBA00023163"/>
    </source>
</evidence>
<dbReference type="GO" id="GO:0003677">
    <property type="term" value="F:DNA binding"/>
    <property type="evidence" value="ECO:0007669"/>
    <property type="project" value="UniProtKB-KW"/>
</dbReference>
<dbReference type="PROSITE" id="PS50937">
    <property type="entry name" value="HTH_MERR_2"/>
    <property type="match status" value="1"/>
</dbReference>
<organism evidence="6 7">
    <name type="scientific">Secundilactobacillus malefermentans</name>
    <dbReference type="NCBI Taxonomy" id="176292"/>
    <lineage>
        <taxon>Bacteria</taxon>
        <taxon>Bacillati</taxon>
        <taxon>Bacillota</taxon>
        <taxon>Bacilli</taxon>
        <taxon>Lactobacillales</taxon>
        <taxon>Lactobacillaceae</taxon>
        <taxon>Secundilactobacillus</taxon>
    </lineage>
</organism>
<proteinExistence type="predicted"/>
<evidence type="ECO:0000313" key="6">
    <source>
        <dbReference type="EMBL" id="TDG75067.1"/>
    </source>
</evidence>
<dbReference type="InterPro" id="IPR000551">
    <property type="entry name" value="MerR-type_HTH_dom"/>
</dbReference>
<dbReference type="Pfam" id="PF13411">
    <property type="entry name" value="MerR_1"/>
    <property type="match status" value="1"/>
</dbReference>